<dbReference type="EMBL" id="CP002959">
    <property type="protein sequence ID" value="AFM10764.1"/>
    <property type="molecule type" value="Genomic_DNA"/>
</dbReference>
<protein>
    <recommendedName>
        <fullName evidence="4">Lipoprotein</fullName>
    </recommendedName>
</protein>
<evidence type="ECO:0008006" key="4">
    <source>
        <dbReference type="Google" id="ProtNLM"/>
    </source>
</evidence>
<accession>I4B0F7</accession>
<dbReference type="RefSeq" id="WP_014801285.1">
    <property type="nucleotide sequence ID" value="NC_018020.1"/>
</dbReference>
<keyword evidence="1" id="KW-0732">Signal</keyword>
<dbReference type="PROSITE" id="PS51257">
    <property type="entry name" value="PROKAR_LIPOPROTEIN"/>
    <property type="match status" value="1"/>
</dbReference>
<dbReference type="STRING" id="869212.Turpa_0102"/>
<name>I4B0F7_TURPD</name>
<organism evidence="2 3">
    <name type="scientific">Turneriella parva (strain ATCC BAA-1111 / DSM 21527 / NCTC 11395 / H)</name>
    <name type="common">Leptospira parva</name>
    <dbReference type="NCBI Taxonomy" id="869212"/>
    <lineage>
        <taxon>Bacteria</taxon>
        <taxon>Pseudomonadati</taxon>
        <taxon>Spirochaetota</taxon>
        <taxon>Spirochaetia</taxon>
        <taxon>Leptospirales</taxon>
        <taxon>Leptospiraceae</taxon>
        <taxon>Turneriella</taxon>
    </lineage>
</organism>
<evidence type="ECO:0000256" key="1">
    <source>
        <dbReference type="SAM" id="SignalP"/>
    </source>
</evidence>
<evidence type="ECO:0000313" key="2">
    <source>
        <dbReference type="EMBL" id="AFM10764.1"/>
    </source>
</evidence>
<proteinExistence type="predicted"/>
<dbReference type="KEGG" id="tpx:Turpa_0102"/>
<gene>
    <name evidence="2" type="ordered locus">Turpa_0102</name>
</gene>
<feature type="signal peptide" evidence="1">
    <location>
        <begin position="1"/>
        <end position="16"/>
    </location>
</feature>
<reference evidence="2 3" key="1">
    <citation type="submission" date="2012-06" db="EMBL/GenBank/DDBJ databases">
        <title>The complete chromosome of genome of Turneriella parva DSM 21527.</title>
        <authorList>
            <consortium name="US DOE Joint Genome Institute (JGI-PGF)"/>
            <person name="Lucas S."/>
            <person name="Han J."/>
            <person name="Lapidus A."/>
            <person name="Bruce D."/>
            <person name="Goodwin L."/>
            <person name="Pitluck S."/>
            <person name="Peters L."/>
            <person name="Kyrpides N."/>
            <person name="Mavromatis K."/>
            <person name="Ivanova N."/>
            <person name="Mikhailova N."/>
            <person name="Chertkov O."/>
            <person name="Detter J.C."/>
            <person name="Tapia R."/>
            <person name="Han C."/>
            <person name="Land M."/>
            <person name="Hauser L."/>
            <person name="Markowitz V."/>
            <person name="Cheng J.-F."/>
            <person name="Hugenholtz P."/>
            <person name="Woyke T."/>
            <person name="Wu D."/>
            <person name="Gronow S."/>
            <person name="Wellnitz S."/>
            <person name="Brambilla E."/>
            <person name="Klenk H.-P."/>
            <person name="Eisen J.A."/>
        </authorList>
    </citation>
    <scope>NUCLEOTIDE SEQUENCE [LARGE SCALE GENOMIC DNA]</scope>
    <source>
        <strain evidence="3">ATCC BAA-1111 / DSM 21527 / NCTC 11395 / H</strain>
    </source>
</reference>
<feature type="chain" id="PRO_5003686280" description="Lipoprotein" evidence="1">
    <location>
        <begin position="17"/>
        <end position="203"/>
    </location>
</feature>
<dbReference type="AlphaFoldDB" id="I4B0F7"/>
<dbReference type="Proteomes" id="UP000006048">
    <property type="component" value="Chromosome"/>
</dbReference>
<sequence length="203" mass="22845">MRFTVLAFALAAFVLACKSTGEGSVPSAAGATSALVANQPIKADVAHAGYPSDAEVAEMREAFFNRPAENEEVFRVFVTSDGFTRKQIAFNENISVKEDLAGDQAIAEEFRKFDMVNSLQEGQIRVELYPTTGKPYRVRQSKPSIMKETDKIMSDDITRWQLQFAKTEIVPKDFRVSYQVVLRKKITREQALKILSEQNKKKK</sequence>
<evidence type="ECO:0000313" key="3">
    <source>
        <dbReference type="Proteomes" id="UP000006048"/>
    </source>
</evidence>
<dbReference type="HOGENOM" id="CLU_1348444_0_0_12"/>
<keyword evidence="3" id="KW-1185">Reference proteome</keyword>